<name>A0ABR9VNX5_9SYNC</name>
<dbReference type="Gene3D" id="3.30.1490.20">
    <property type="entry name" value="ATP-grasp fold, A domain"/>
    <property type="match status" value="1"/>
</dbReference>
<keyword evidence="4 10" id="KW-0317">Glutathione biosynthesis</keyword>
<keyword evidence="7 10" id="KW-0067">ATP-binding</keyword>
<evidence type="ECO:0000256" key="5">
    <source>
        <dbReference type="ARBA" id="ARBA00022723"/>
    </source>
</evidence>
<dbReference type="InterPro" id="IPR004215">
    <property type="entry name" value="GSHS_N"/>
</dbReference>
<evidence type="ECO:0000256" key="4">
    <source>
        <dbReference type="ARBA" id="ARBA00022684"/>
    </source>
</evidence>
<keyword evidence="5" id="KW-0479">Metal-binding</keyword>
<dbReference type="InterPro" id="IPR006284">
    <property type="entry name" value="Glut_synth_pro"/>
</dbReference>
<sequence>MKLAFIVDPLEKLDPGHDSTVAMMEAAQKLGHEVFVTSVGDLAVINGQAWAKLAAVRLQPVSLVDGHWQVFQPWYEVSDSQWMDLTACQAVFMRKDPPVTVQYLYATFILELLAPTETMVINSPQGLREANEKMYTLQFAAVMPPTVVSLDKGLIRQFLEEQGAAVLKPLGGKAGEGILFLDPGDRNFNSLVEISTQQGREPVMVQRFLPAAKDGDKRIILLDGDPIGAVNRIPSGAEFRGNMAVGGRVAPTTITPREAEICALLKPKLQADGLYLVGIDVIGGYLTEVNVTSPTGIREIDRLEGVCLGEKVIYWLEKQF</sequence>
<protein>
    <recommendedName>
        <fullName evidence="10">Glutathione synthetase</fullName>
        <ecNumber evidence="10">6.3.2.3</ecNumber>
    </recommendedName>
    <alternativeName>
        <fullName evidence="10">GSH synthetase</fullName>
        <shortName evidence="10">GSH-S</shortName>
        <shortName evidence="10">GSHase</shortName>
    </alternativeName>
    <alternativeName>
        <fullName evidence="10">Glutathione synthase</fullName>
    </alternativeName>
</protein>
<evidence type="ECO:0000256" key="7">
    <source>
        <dbReference type="ARBA" id="ARBA00022840"/>
    </source>
</evidence>
<dbReference type="SUPFAM" id="SSF56059">
    <property type="entry name" value="Glutathione synthetase ATP-binding domain-like"/>
    <property type="match status" value="1"/>
</dbReference>
<comment type="cofactor">
    <cofactor evidence="2">
        <name>Mg(2+)</name>
        <dbReference type="ChEBI" id="CHEBI:18420"/>
    </cofactor>
</comment>
<dbReference type="PANTHER" id="PTHR21621">
    <property type="entry name" value="RIBOSOMAL PROTEIN S6 MODIFICATION PROTEIN"/>
    <property type="match status" value="1"/>
</dbReference>
<dbReference type="EC" id="6.3.2.3" evidence="10"/>
<evidence type="ECO:0000259" key="11">
    <source>
        <dbReference type="PROSITE" id="PS50975"/>
    </source>
</evidence>
<dbReference type="InterPro" id="IPR016185">
    <property type="entry name" value="PreATP-grasp_dom_sf"/>
</dbReference>
<dbReference type="GO" id="GO:0004363">
    <property type="term" value="F:glutathione synthase activity"/>
    <property type="evidence" value="ECO:0007669"/>
    <property type="project" value="UniProtKB-EC"/>
</dbReference>
<evidence type="ECO:0000256" key="6">
    <source>
        <dbReference type="ARBA" id="ARBA00022741"/>
    </source>
</evidence>
<keyword evidence="8" id="KW-0460">Magnesium</keyword>
<evidence type="ECO:0000256" key="1">
    <source>
        <dbReference type="ARBA" id="ARBA00001936"/>
    </source>
</evidence>
<comment type="cofactor">
    <cofactor evidence="1">
        <name>Mn(2+)</name>
        <dbReference type="ChEBI" id="CHEBI:29035"/>
    </cofactor>
</comment>
<dbReference type="PROSITE" id="PS50975">
    <property type="entry name" value="ATP_GRASP"/>
    <property type="match status" value="1"/>
</dbReference>
<dbReference type="RefSeq" id="WP_194018988.1">
    <property type="nucleotide sequence ID" value="NZ_JADEVV010000007.1"/>
</dbReference>
<dbReference type="SUPFAM" id="SSF52440">
    <property type="entry name" value="PreATP-grasp domain"/>
    <property type="match status" value="1"/>
</dbReference>
<dbReference type="InterPro" id="IPR004218">
    <property type="entry name" value="GSHS_ATP-bd"/>
</dbReference>
<feature type="domain" description="ATP-grasp" evidence="11">
    <location>
        <begin position="133"/>
        <end position="317"/>
    </location>
</feature>
<dbReference type="EMBL" id="JADEVV010000007">
    <property type="protein sequence ID" value="MBE9253035.1"/>
    <property type="molecule type" value="Genomic_DNA"/>
</dbReference>
<dbReference type="PANTHER" id="PTHR21621:SF4">
    <property type="entry name" value="GLUTATHIONE SYNTHETASE"/>
    <property type="match status" value="1"/>
</dbReference>
<dbReference type="Gene3D" id="3.40.50.20">
    <property type="match status" value="1"/>
</dbReference>
<dbReference type="InterPro" id="IPR011761">
    <property type="entry name" value="ATP-grasp"/>
</dbReference>
<evidence type="ECO:0000313" key="12">
    <source>
        <dbReference type="EMBL" id="MBE9253035.1"/>
    </source>
</evidence>
<dbReference type="NCBIfam" id="NF003573">
    <property type="entry name" value="PRK05246.1"/>
    <property type="match status" value="1"/>
</dbReference>
<comment type="caution">
    <text evidence="12">The sequence shown here is derived from an EMBL/GenBank/DDBJ whole genome shotgun (WGS) entry which is preliminary data.</text>
</comment>
<dbReference type="Proteomes" id="UP000658720">
    <property type="component" value="Unassembled WGS sequence"/>
</dbReference>
<reference evidence="12 13" key="1">
    <citation type="submission" date="2020-10" db="EMBL/GenBank/DDBJ databases">
        <authorList>
            <person name="Castelo-Branco R."/>
            <person name="Eusebio N."/>
            <person name="Adriana R."/>
            <person name="Vieira A."/>
            <person name="Brugerolle De Fraissinette N."/>
            <person name="Rezende De Castro R."/>
            <person name="Schneider M.P."/>
            <person name="Vasconcelos V."/>
            <person name="Leao P.N."/>
        </authorList>
    </citation>
    <scope>NUCLEOTIDE SEQUENCE [LARGE SCALE GENOMIC DNA]</scope>
    <source>
        <strain evidence="12 13">LEGE 00031</strain>
    </source>
</reference>
<evidence type="ECO:0000256" key="10">
    <source>
        <dbReference type="HAMAP-Rule" id="MF_00162"/>
    </source>
</evidence>
<dbReference type="Pfam" id="PF02955">
    <property type="entry name" value="GSH-S_ATP"/>
    <property type="match status" value="1"/>
</dbReference>
<keyword evidence="6 10" id="KW-0547">Nucleotide-binding</keyword>
<dbReference type="HAMAP" id="MF_00162">
    <property type="entry name" value="GSH_S"/>
    <property type="match status" value="1"/>
</dbReference>
<proteinExistence type="inferred from homology"/>
<evidence type="ECO:0000256" key="9">
    <source>
        <dbReference type="ARBA" id="ARBA00023211"/>
    </source>
</evidence>
<comment type="similarity">
    <text evidence="10">Belongs to the prokaryotic GSH synthase family.</text>
</comment>
<accession>A0ABR9VNX5</accession>
<evidence type="ECO:0000256" key="3">
    <source>
        <dbReference type="ARBA" id="ARBA00022598"/>
    </source>
</evidence>
<evidence type="ECO:0000313" key="13">
    <source>
        <dbReference type="Proteomes" id="UP000658720"/>
    </source>
</evidence>
<dbReference type="Pfam" id="PF02951">
    <property type="entry name" value="GSH-S_N"/>
    <property type="match status" value="1"/>
</dbReference>
<dbReference type="InterPro" id="IPR013815">
    <property type="entry name" value="ATP_grasp_subdomain_1"/>
</dbReference>
<comment type="catalytic activity">
    <reaction evidence="10">
        <text>gamma-L-glutamyl-L-cysteine + glycine + ATP = glutathione + ADP + phosphate + H(+)</text>
        <dbReference type="Rhea" id="RHEA:13557"/>
        <dbReference type="ChEBI" id="CHEBI:15378"/>
        <dbReference type="ChEBI" id="CHEBI:30616"/>
        <dbReference type="ChEBI" id="CHEBI:43474"/>
        <dbReference type="ChEBI" id="CHEBI:57305"/>
        <dbReference type="ChEBI" id="CHEBI:57925"/>
        <dbReference type="ChEBI" id="CHEBI:58173"/>
        <dbReference type="ChEBI" id="CHEBI:456216"/>
        <dbReference type="EC" id="6.3.2.3"/>
    </reaction>
</comment>
<dbReference type="NCBIfam" id="TIGR01380">
    <property type="entry name" value="glut_syn"/>
    <property type="match status" value="1"/>
</dbReference>
<keyword evidence="9" id="KW-0464">Manganese</keyword>
<evidence type="ECO:0000256" key="8">
    <source>
        <dbReference type="ARBA" id="ARBA00022842"/>
    </source>
</evidence>
<keyword evidence="13" id="KW-1185">Reference proteome</keyword>
<comment type="pathway">
    <text evidence="10">Sulfur metabolism; glutathione biosynthesis; glutathione from L-cysteine and L-glutamate: step 2/2.</text>
</comment>
<gene>
    <name evidence="10 12" type="primary">gshB</name>
    <name evidence="12" type="ORF">IQ217_03995</name>
</gene>
<dbReference type="Gene3D" id="3.30.470.20">
    <property type="entry name" value="ATP-grasp fold, B domain"/>
    <property type="match status" value="1"/>
</dbReference>
<evidence type="ECO:0000256" key="2">
    <source>
        <dbReference type="ARBA" id="ARBA00001946"/>
    </source>
</evidence>
<keyword evidence="3 10" id="KW-0436">Ligase</keyword>
<organism evidence="12 13">
    <name type="scientific">Synechocystis salina LEGE 00031</name>
    <dbReference type="NCBI Taxonomy" id="1828736"/>
    <lineage>
        <taxon>Bacteria</taxon>
        <taxon>Bacillati</taxon>
        <taxon>Cyanobacteriota</taxon>
        <taxon>Cyanophyceae</taxon>
        <taxon>Synechococcales</taxon>
        <taxon>Merismopediaceae</taxon>
        <taxon>Synechocystis</taxon>
    </lineage>
</organism>